<dbReference type="HAMAP" id="MF_03040">
    <property type="entry name" value="USB1"/>
    <property type="match status" value="1"/>
</dbReference>
<dbReference type="Pfam" id="PF09749">
    <property type="entry name" value="HVSL"/>
    <property type="match status" value="1"/>
</dbReference>
<reference evidence="7" key="1">
    <citation type="journal article" date="2023" name="IMA Fungus">
        <title>Comparative genomic study of the Penicillium genus elucidates a diverse pangenome and 15 lateral gene transfer events.</title>
        <authorList>
            <person name="Petersen C."/>
            <person name="Sorensen T."/>
            <person name="Nielsen M.R."/>
            <person name="Sondergaard T.E."/>
            <person name="Sorensen J.L."/>
            <person name="Fitzpatrick D.A."/>
            <person name="Frisvad J.C."/>
            <person name="Nielsen K.L."/>
        </authorList>
    </citation>
    <scope>NUCLEOTIDE SEQUENCE</scope>
    <source>
        <strain evidence="7">IBT 17514</strain>
    </source>
</reference>
<gene>
    <name evidence="5" type="primary">USB1</name>
    <name evidence="7" type="ORF">N7493_008778</name>
</gene>
<dbReference type="EC" id="3.1.4.-" evidence="5"/>
<evidence type="ECO:0000256" key="2">
    <source>
        <dbReference type="ARBA" id="ARBA00022801"/>
    </source>
</evidence>
<comment type="similarity">
    <text evidence="5">Belongs to the 2H phosphoesterase superfamily. USB1 family.</text>
</comment>
<reference evidence="7" key="2">
    <citation type="submission" date="2023-01" db="EMBL/GenBank/DDBJ databases">
        <authorList>
            <person name="Petersen C."/>
        </authorList>
    </citation>
    <scope>NUCLEOTIDE SEQUENCE</scope>
    <source>
        <strain evidence="7">IBT 17514</strain>
    </source>
</reference>
<evidence type="ECO:0000256" key="4">
    <source>
        <dbReference type="ARBA" id="ARBA00023242"/>
    </source>
</evidence>
<dbReference type="InterPro" id="IPR027521">
    <property type="entry name" value="Usb1"/>
</dbReference>
<organism evidence="7 8">
    <name type="scientific">Penicillium malachiteum</name>
    <dbReference type="NCBI Taxonomy" id="1324776"/>
    <lineage>
        <taxon>Eukaryota</taxon>
        <taxon>Fungi</taxon>
        <taxon>Dikarya</taxon>
        <taxon>Ascomycota</taxon>
        <taxon>Pezizomycotina</taxon>
        <taxon>Eurotiomycetes</taxon>
        <taxon>Eurotiomycetidae</taxon>
        <taxon>Eurotiales</taxon>
        <taxon>Aspergillaceae</taxon>
        <taxon>Penicillium</taxon>
    </lineage>
</organism>
<dbReference type="GO" id="GO:0034477">
    <property type="term" value="P:U6 snRNA 3'-end processing"/>
    <property type="evidence" value="ECO:0007669"/>
    <property type="project" value="UniProtKB-UniRule"/>
</dbReference>
<dbReference type="Gene3D" id="3.90.1140.10">
    <property type="entry name" value="Cyclic phosphodiesterase"/>
    <property type="match status" value="1"/>
</dbReference>
<dbReference type="GO" id="GO:1990838">
    <property type="term" value="F:poly(U)-specific exoribonuclease activity, producing 3' uridine cyclic phosphate ends"/>
    <property type="evidence" value="ECO:0007669"/>
    <property type="project" value="UniProtKB-UniRule"/>
</dbReference>
<evidence type="ECO:0000256" key="6">
    <source>
        <dbReference type="SAM" id="MobiDB-lite"/>
    </source>
</evidence>
<keyword evidence="1 5" id="KW-0540">Nuclease</keyword>
<feature type="active site" description="Proton donor/acceptor" evidence="5">
    <location>
        <position position="124"/>
    </location>
</feature>
<dbReference type="PANTHER" id="PTHR13522:SF3">
    <property type="entry name" value="U6 SNRNA PHOSPHODIESTERASE 1"/>
    <property type="match status" value="1"/>
</dbReference>
<keyword evidence="2 5" id="KW-0378">Hydrolase</keyword>
<evidence type="ECO:0000313" key="7">
    <source>
        <dbReference type="EMBL" id="KAJ5712310.1"/>
    </source>
</evidence>
<evidence type="ECO:0000313" key="8">
    <source>
        <dbReference type="Proteomes" id="UP001215712"/>
    </source>
</evidence>
<dbReference type="GO" id="GO:0005634">
    <property type="term" value="C:nucleus"/>
    <property type="evidence" value="ECO:0007669"/>
    <property type="project" value="UniProtKB-SubCell"/>
</dbReference>
<dbReference type="PANTHER" id="PTHR13522">
    <property type="entry name" value="U6 SNRNA PHOSPHODIESTERASE 1"/>
    <property type="match status" value="1"/>
</dbReference>
<evidence type="ECO:0000256" key="1">
    <source>
        <dbReference type="ARBA" id="ARBA00022722"/>
    </source>
</evidence>
<protein>
    <recommendedName>
        <fullName evidence="5">U6 snRNA phosphodiesterase</fullName>
        <ecNumber evidence="5">3.1.4.-</ecNumber>
    </recommendedName>
</protein>
<evidence type="ECO:0000256" key="5">
    <source>
        <dbReference type="HAMAP-Rule" id="MF_03040"/>
    </source>
</evidence>
<accession>A0AAD6MSS1</accession>
<name>A0AAD6MSS1_9EURO</name>
<comment type="function">
    <text evidence="5">Phosphodiesterase responsible for the U6 snRNA 3' end processing. Acts as an exoribonuclease (RNase) responsible for trimming the poly(U) tract of the last nucleotides in the pre-U6 snRNA molecule, leading to the formation of mature U6 snRNA.</text>
</comment>
<dbReference type="AlphaFoldDB" id="A0AAD6MSS1"/>
<comment type="subcellular location">
    <subcellularLocation>
        <location evidence="5">Nucleus</location>
    </subcellularLocation>
</comment>
<keyword evidence="8" id="KW-1185">Reference proteome</keyword>
<feature type="active site" description="Proton donor/acceptor" evidence="5">
    <location>
        <position position="227"/>
    </location>
</feature>
<dbReference type="EMBL" id="JAQJAN010000013">
    <property type="protein sequence ID" value="KAJ5712310.1"/>
    <property type="molecule type" value="Genomic_DNA"/>
</dbReference>
<dbReference type="Proteomes" id="UP001215712">
    <property type="component" value="Unassembled WGS sequence"/>
</dbReference>
<evidence type="ECO:0000256" key="3">
    <source>
        <dbReference type="ARBA" id="ARBA00023239"/>
    </source>
</evidence>
<keyword evidence="4 5" id="KW-0539">Nucleus</keyword>
<proteinExistence type="inferred from homology"/>
<feature type="region of interest" description="Disordered" evidence="6">
    <location>
        <begin position="1"/>
        <end position="36"/>
    </location>
</feature>
<dbReference type="GO" id="GO:0016829">
    <property type="term" value="F:lyase activity"/>
    <property type="evidence" value="ECO:0007669"/>
    <property type="project" value="UniProtKB-KW"/>
</dbReference>
<keyword evidence="3" id="KW-0456">Lyase</keyword>
<sequence>MSLVQYSDSESEADIPSPYPPAKKPRHNPPASGLPPLPATFHDLYASSSRVSVQDDPSLHGGRKRIIPHIEGNWPTHLYLEWHPSKTELTILERLIPWNYAKNPSVLKVHSLLHSDLGAQLPLHISLSRPVVLRTEQRTEFTDALQNVILESKIAPFNAIPDTLKWVSNYERTRWFLVLHVQRPQNDNLNKLLRLCNNTLSRFKQPPLYSPTHENQASPKNFDDKFHISLAWTLTEPSPDDNTYVDGIDLKSLEDLHVGFDAVKVKVGNNVMSIPLPSNT</sequence>
<comment type="caution">
    <text evidence="7">The sequence shown here is derived from an EMBL/GenBank/DDBJ whole genome shotgun (WGS) entry which is preliminary data.</text>
</comment>